<keyword evidence="4 8" id="KW-0863">Zinc-finger</keyword>
<evidence type="ECO:0000256" key="3">
    <source>
        <dbReference type="ARBA" id="ARBA00022737"/>
    </source>
</evidence>
<evidence type="ECO:0000256" key="4">
    <source>
        <dbReference type="ARBA" id="ARBA00022771"/>
    </source>
</evidence>
<evidence type="ECO:0000259" key="10">
    <source>
        <dbReference type="PROSITE" id="PS50157"/>
    </source>
</evidence>
<comment type="subcellular location">
    <subcellularLocation>
        <location evidence="1">Nucleus</location>
    </subcellularLocation>
</comment>
<dbReference type="Gene3D" id="3.30.160.60">
    <property type="entry name" value="Classic Zinc Finger"/>
    <property type="match status" value="2"/>
</dbReference>
<keyword evidence="6" id="KW-0238">DNA-binding</keyword>
<dbReference type="InterPro" id="IPR013087">
    <property type="entry name" value="Znf_C2H2_type"/>
</dbReference>
<name>A0ABM5JK12_DIAVI</name>
<keyword evidence="3" id="KW-0677">Repeat</keyword>
<dbReference type="Proteomes" id="UP001652700">
    <property type="component" value="Unplaced"/>
</dbReference>
<dbReference type="InterPro" id="IPR036236">
    <property type="entry name" value="Znf_C2H2_sf"/>
</dbReference>
<dbReference type="PROSITE" id="PS50157">
    <property type="entry name" value="ZINC_FINGER_C2H2_2"/>
    <property type="match status" value="1"/>
</dbReference>
<evidence type="ECO:0000256" key="9">
    <source>
        <dbReference type="SAM" id="MobiDB-lite"/>
    </source>
</evidence>
<dbReference type="PROSITE" id="PS00028">
    <property type="entry name" value="ZINC_FINGER_C2H2_1"/>
    <property type="match status" value="1"/>
</dbReference>
<evidence type="ECO:0000256" key="2">
    <source>
        <dbReference type="ARBA" id="ARBA00022723"/>
    </source>
</evidence>
<dbReference type="SUPFAM" id="SSF57667">
    <property type="entry name" value="beta-beta-alpha zinc fingers"/>
    <property type="match status" value="1"/>
</dbReference>
<organism evidence="11 12">
    <name type="scientific">Diabrotica virgifera virgifera</name>
    <name type="common">western corn rootworm</name>
    <dbReference type="NCBI Taxonomy" id="50390"/>
    <lineage>
        <taxon>Eukaryota</taxon>
        <taxon>Metazoa</taxon>
        <taxon>Ecdysozoa</taxon>
        <taxon>Arthropoda</taxon>
        <taxon>Hexapoda</taxon>
        <taxon>Insecta</taxon>
        <taxon>Pterygota</taxon>
        <taxon>Neoptera</taxon>
        <taxon>Endopterygota</taxon>
        <taxon>Coleoptera</taxon>
        <taxon>Polyphaga</taxon>
        <taxon>Cucujiformia</taxon>
        <taxon>Chrysomeloidea</taxon>
        <taxon>Chrysomelidae</taxon>
        <taxon>Galerucinae</taxon>
        <taxon>Diabroticina</taxon>
        <taxon>Diabroticites</taxon>
        <taxon>Diabrotica</taxon>
    </lineage>
</organism>
<feature type="region of interest" description="Disordered" evidence="9">
    <location>
        <begin position="82"/>
        <end position="114"/>
    </location>
</feature>
<proteinExistence type="predicted"/>
<keyword evidence="7" id="KW-0539">Nucleus</keyword>
<evidence type="ECO:0000313" key="12">
    <source>
        <dbReference type="Proteomes" id="UP001652700"/>
    </source>
</evidence>
<dbReference type="InterPro" id="IPR050331">
    <property type="entry name" value="Zinc_finger"/>
</dbReference>
<dbReference type="PANTHER" id="PTHR16515:SF49">
    <property type="entry name" value="GASTRULA ZINC FINGER PROTEIN XLCGF49.1-LIKE-RELATED"/>
    <property type="match status" value="1"/>
</dbReference>
<protein>
    <recommendedName>
        <fullName evidence="10">C2H2-type domain-containing protein</fullName>
    </recommendedName>
</protein>
<evidence type="ECO:0000256" key="5">
    <source>
        <dbReference type="ARBA" id="ARBA00022833"/>
    </source>
</evidence>
<evidence type="ECO:0000256" key="7">
    <source>
        <dbReference type="ARBA" id="ARBA00023242"/>
    </source>
</evidence>
<dbReference type="PANTHER" id="PTHR16515">
    <property type="entry name" value="PR DOMAIN ZINC FINGER PROTEIN"/>
    <property type="match status" value="1"/>
</dbReference>
<reference evidence="11" key="1">
    <citation type="submission" date="2025-05" db="UniProtKB">
        <authorList>
            <consortium name="EnsemblMetazoa"/>
        </authorList>
    </citation>
    <scope>IDENTIFICATION</scope>
</reference>
<keyword evidence="5" id="KW-0862">Zinc</keyword>
<accession>A0ABM5JK12</accession>
<dbReference type="GeneID" id="126879252"/>
<keyword evidence="12" id="KW-1185">Reference proteome</keyword>
<evidence type="ECO:0000313" key="11">
    <source>
        <dbReference type="EnsemblMetazoa" id="XP_050498278.1"/>
    </source>
</evidence>
<dbReference type="SMART" id="SM00355">
    <property type="entry name" value="ZnF_C2H2"/>
    <property type="match status" value="1"/>
</dbReference>
<evidence type="ECO:0000256" key="8">
    <source>
        <dbReference type="PROSITE-ProRule" id="PRU00042"/>
    </source>
</evidence>
<feature type="domain" description="C2H2-type" evidence="10">
    <location>
        <begin position="180"/>
        <end position="207"/>
    </location>
</feature>
<evidence type="ECO:0000256" key="6">
    <source>
        <dbReference type="ARBA" id="ARBA00023125"/>
    </source>
</evidence>
<dbReference type="RefSeq" id="XP_050498278.1">
    <property type="nucleotide sequence ID" value="XM_050642321.1"/>
</dbReference>
<sequence>MEGKDTVTNIKFENSIVVKLEFIKKEPTPVVDTYIEDHRRGVSDISLDQIKTDLSLEYKTFEQNQHDLIQFPYFNSDINIKPEPTAKGSRSSAHDSFKNEIEEEPDRESTCDTLDDSDLNEYSLKIEIEEEEIKFMPYEEKQTDEIDFPKKNDTLEVTKTEVHSSNKEKHTSQPAEEKTFECEICEKQFDEACKLKKHLKVHTREKSYKCEICFKQFSQSERCT</sequence>
<evidence type="ECO:0000256" key="1">
    <source>
        <dbReference type="ARBA" id="ARBA00004123"/>
    </source>
</evidence>
<dbReference type="EnsemblMetazoa" id="XM_050642321.1">
    <property type="protein sequence ID" value="XP_050498278.1"/>
    <property type="gene ID" value="LOC126879252"/>
</dbReference>
<keyword evidence="2" id="KW-0479">Metal-binding</keyword>